<dbReference type="Proteomes" id="UP000784294">
    <property type="component" value="Unassembled WGS sequence"/>
</dbReference>
<organism evidence="7 8">
    <name type="scientific">Protopolystoma xenopodis</name>
    <dbReference type="NCBI Taxonomy" id="117903"/>
    <lineage>
        <taxon>Eukaryota</taxon>
        <taxon>Metazoa</taxon>
        <taxon>Spiralia</taxon>
        <taxon>Lophotrochozoa</taxon>
        <taxon>Platyhelminthes</taxon>
        <taxon>Monogenea</taxon>
        <taxon>Polyopisthocotylea</taxon>
        <taxon>Polystomatidea</taxon>
        <taxon>Polystomatidae</taxon>
        <taxon>Protopolystoma</taxon>
    </lineage>
</organism>
<dbReference type="PANTHER" id="PTHR11616">
    <property type="entry name" value="SODIUM/CHLORIDE DEPENDENT TRANSPORTER"/>
    <property type="match status" value="1"/>
</dbReference>
<evidence type="ECO:0000256" key="3">
    <source>
        <dbReference type="ARBA" id="ARBA00022692"/>
    </source>
</evidence>
<evidence type="ECO:0000256" key="4">
    <source>
        <dbReference type="ARBA" id="ARBA00022989"/>
    </source>
</evidence>
<keyword evidence="2" id="KW-0813">Transport</keyword>
<dbReference type="GO" id="GO:0035725">
    <property type="term" value="P:sodium ion transmembrane transport"/>
    <property type="evidence" value="ECO:0007669"/>
    <property type="project" value="TreeGrafter"/>
</dbReference>
<gene>
    <name evidence="7" type="ORF">PXEA_LOCUS27282</name>
</gene>
<evidence type="ECO:0000256" key="6">
    <source>
        <dbReference type="SAM" id="Phobius"/>
    </source>
</evidence>
<comment type="subcellular location">
    <subcellularLocation>
        <location evidence="1">Membrane</location>
        <topology evidence="1">Multi-pass membrane protein</topology>
    </subcellularLocation>
</comment>
<dbReference type="PROSITE" id="PS50267">
    <property type="entry name" value="NA_NEUROTRAN_SYMP_3"/>
    <property type="match status" value="1"/>
</dbReference>
<accession>A0A3S5B542</accession>
<dbReference type="EMBL" id="CAAALY010246524">
    <property type="protein sequence ID" value="VEL33842.1"/>
    <property type="molecule type" value="Genomic_DNA"/>
</dbReference>
<dbReference type="AlphaFoldDB" id="A0A3S5B542"/>
<dbReference type="PANTHER" id="PTHR11616:SF309">
    <property type="entry name" value="TRANSPORTER"/>
    <property type="match status" value="1"/>
</dbReference>
<dbReference type="GO" id="GO:0005886">
    <property type="term" value="C:plasma membrane"/>
    <property type="evidence" value="ECO:0007669"/>
    <property type="project" value="TreeGrafter"/>
</dbReference>
<evidence type="ECO:0000256" key="2">
    <source>
        <dbReference type="ARBA" id="ARBA00022448"/>
    </source>
</evidence>
<dbReference type="SUPFAM" id="SSF161070">
    <property type="entry name" value="SNF-like"/>
    <property type="match status" value="1"/>
</dbReference>
<proteinExistence type="predicted"/>
<evidence type="ECO:0000256" key="1">
    <source>
        <dbReference type="ARBA" id="ARBA00004141"/>
    </source>
</evidence>
<dbReference type="Pfam" id="PF00209">
    <property type="entry name" value="SNF"/>
    <property type="match status" value="1"/>
</dbReference>
<reference evidence="7" key="1">
    <citation type="submission" date="2018-11" db="EMBL/GenBank/DDBJ databases">
        <authorList>
            <consortium name="Pathogen Informatics"/>
        </authorList>
    </citation>
    <scope>NUCLEOTIDE SEQUENCE</scope>
</reference>
<comment type="caution">
    <text evidence="7">The sequence shown here is derived from an EMBL/GenBank/DDBJ whole genome shotgun (WGS) entry which is preliminary data.</text>
</comment>
<keyword evidence="3 6" id="KW-0812">Transmembrane</keyword>
<dbReference type="InterPro" id="IPR037272">
    <property type="entry name" value="SNS_sf"/>
</dbReference>
<dbReference type="InterPro" id="IPR000175">
    <property type="entry name" value="Na/ntran_symport"/>
</dbReference>
<protein>
    <submittedName>
        <fullName evidence="7">Uncharacterized protein</fullName>
    </submittedName>
</protein>
<name>A0A3S5B542_9PLAT</name>
<evidence type="ECO:0000313" key="7">
    <source>
        <dbReference type="EMBL" id="VEL33842.1"/>
    </source>
</evidence>
<keyword evidence="5 6" id="KW-0472">Membrane</keyword>
<feature type="transmembrane region" description="Helical" evidence="6">
    <location>
        <begin position="56"/>
        <end position="76"/>
    </location>
</feature>
<dbReference type="GO" id="GO:0006865">
    <property type="term" value="P:amino acid transport"/>
    <property type="evidence" value="ECO:0007669"/>
    <property type="project" value="TreeGrafter"/>
</dbReference>
<dbReference type="OrthoDB" id="6581954at2759"/>
<evidence type="ECO:0000313" key="8">
    <source>
        <dbReference type="Proteomes" id="UP000784294"/>
    </source>
</evidence>
<evidence type="ECO:0000256" key="5">
    <source>
        <dbReference type="ARBA" id="ARBA00023136"/>
    </source>
</evidence>
<keyword evidence="8" id="KW-1185">Reference proteome</keyword>
<sequence>IRKSGLYICVVLVRVSLDVETEAKRDGNWGFCGLLDTSEEAGLSASVSLNYWSLDGAFLVPYFVSVFLAGVPIFFLEVALGQFMSRGGVEAWNICPLLKAFRSLTTDGHSHLPSQTLCFCNSNHGQDDSQESASSEARKLRAHQIHHLNQLAGLACPKEIRESASNPHCPARVPVSL</sequence>
<feature type="non-terminal residue" evidence="7">
    <location>
        <position position="1"/>
    </location>
</feature>
<keyword evidence="4 6" id="KW-1133">Transmembrane helix</keyword>